<evidence type="ECO:0000313" key="6">
    <source>
        <dbReference type="Proteomes" id="UP001589691"/>
    </source>
</evidence>
<dbReference type="RefSeq" id="WP_137643347.1">
    <property type="nucleotide sequence ID" value="NZ_BJEA01000016.1"/>
</dbReference>
<dbReference type="InterPro" id="IPR010317">
    <property type="entry name" value="WxLIP_PGBD"/>
</dbReference>
<dbReference type="Pfam" id="PF11797">
    <property type="entry name" value="WxLIP_HBD"/>
    <property type="match status" value="1"/>
</dbReference>
<keyword evidence="2" id="KW-0732">Signal</keyword>
<evidence type="ECO:0000259" key="4">
    <source>
        <dbReference type="Pfam" id="PF11797"/>
    </source>
</evidence>
<sequence length="337" mass="37363">MHKLIRLVVMLVLTFIGSGLTAMAAKTPTSNFTVTPILPDNQIDRRTSYFDLKVEPNASQELQVKVSNPATSRKTLRIMPINATTADGGQAVYVPSPRQDPSATTTFTKMTSPAVTVELAPKEAKTVTFRSRIPRAGFSGQVLGGIFVTDTKSQATTTKAKRGFALRNRYAEVVAVSMWCQPRTVPVELRLAQVKTADTNQQPTVSAKIRNVTPVLFGQMKIEAQVIQQSTGKTIATQQLKNGSMAPNSWFNYQVNLGKRTLSAGDYLLKLHLTTGKRDWKFSEHFELSTQRAQQHNRKLKQPQSQPWLLWITLAAVGVIGLLGAAYWIGRHRSREE</sequence>
<feature type="domain" description="WxL Interacting Protein host binding" evidence="4">
    <location>
        <begin position="162"/>
        <end position="298"/>
    </location>
</feature>
<feature type="chain" id="PRO_5045612204" evidence="2">
    <location>
        <begin position="25"/>
        <end position="337"/>
    </location>
</feature>
<dbReference type="EMBL" id="JBHLZY010000013">
    <property type="protein sequence ID" value="MFB9769413.1"/>
    <property type="molecule type" value="Genomic_DNA"/>
</dbReference>
<evidence type="ECO:0000256" key="2">
    <source>
        <dbReference type="SAM" id="SignalP"/>
    </source>
</evidence>
<comment type="caution">
    <text evidence="5">The sequence shown here is derived from an EMBL/GenBank/DDBJ whole genome shotgun (WGS) entry which is preliminary data.</text>
</comment>
<feature type="domain" description="WxL Interacting Protein peptidoglycan binding" evidence="3">
    <location>
        <begin position="32"/>
        <end position="149"/>
    </location>
</feature>
<reference evidence="5 6" key="1">
    <citation type="submission" date="2024-09" db="EMBL/GenBank/DDBJ databases">
        <authorList>
            <person name="Sun Q."/>
            <person name="Mori K."/>
        </authorList>
    </citation>
    <scope>NUCLEOTIDE SEQUENCE [LARGE SCALE GENOMIC DNA]</scope>
    <source>
        <strain evidence="5 6">TBRC 4576</strain>
    </source>
</reference>
<dbReference type="Pfam" id="PF06030">
    <property type="entry name" value="WxLIP_PGBD"/>
    <property type="match status" value="1"/>
</dbReference>
<organism evidence="5 6">
    <name type="scientific">Lactiplantibacillus modestisalitolerans</name>
    <dbReference type="NCBI Taxonomy" id="1457219"/>
    <lineage>
        <taxon>Bacteria</taxon>
        <taxon>Bacillati</taxon>
        <taxon>Bacillota</taxon>
        <taxon>Bacilli</taxon>
        <taxon>Lactobacillales</taxon>
        <taxon>Lactobacillaceae</taxon>
        <taxon>Lactiplantibacillus</taxon>
    </lineage>
</organism>
<protein>
    <submittedName>
        <fullName evidence="5">DUF916 and DUF3324 domain-containing protein</fullName>
    </submittedName>
</protein>
<feature type="transmembrane region" description="Helical" evidence="1">
    <location>
        <begin position="308"/>
        <end position="329"/>
    </location>
</feature>
<evidence type="ECO:0000256" key="1">
    <source>
        <dbReference type="SAM" id="Phobius"/>
    </source>
</evidence>
<name>A0ABV5WTU5_9LACO</name>
<accession>A0ABV5WTU5</accession>
<dbReference type="Proteomes" id="UP001589691">
    <property type="component" value="Unassembled WGS sequence"/>
</dbReference>
<keyword evidence="1" id="KW-0472">Membrane</keyword>
<evidence type="ECO:0000313" key="5">
    <source>
        <dbReference type="EMBL" id="MFB9769413.1"/>
    </source>
</evidence>
<gene>
    <name evidence="5" type="ORF">ACFFLI_05885</name>
</gene>
<proteinExistence type="predicted"/>
<dbReference type="InterPro" id="IPR021759">
    <property type="entry name" value="WxLIP_HBD"/>
</dbReference>
<keyword evidence="6" id="KW-1185">Reference proteome</keyword>
<keyword evidence="1" id="KW-1133">Transmembrane helix</keyword>
<evidence type="ECO:0000259" key="3">
    <source>
        <dbReference type="Pfam" id="PF06030"/>
    </source>
</evidence>
<keyword evidence="1" id="KW-0812">Transmembrane</keyword>
<feature type="signal peptide" evidence="2">
    <location>
        <begin position="1"/>
        <end position="24"/>
    </location>
</feature>